<organism evidence="2 3">
    <name type="scientific">Bacteroides oleiciplenus</name>
    <dbReference type="NCBI Taxonomy" id="626931"/>
    <lineage>
        <taxon>Bacteria</taxon>
        <taxon>Pseudomonadati</taxon>
        <taxon>Bacteroidota</taxon>
        <taxon>Bacteroidia</taxon>
        <taxon>Bacteroidales</taxon>
        <taxon>Bacteroidaceae</taxon>
        <taxon>Bacteroides</taxon>
    </lineage>
</organism>
<proteinExistence type="predicted"/>
<evidence type="ECO:0000313" key="2">
    <source>
        <dbReference type="EMBL" id="RGN39211.1"/>
    </source>
</evidence>
<reference evidence="2 3" key="1">
    <citation type="submission" date="2018-08" db="EMBL/GenBank/DDBJ databases">
        <title>A genome reference for cultivated species of the human gut microbiota.</title>
        <authorList>
            <person name="Zou Y."/>
            <person name="Xue W."/>
            <person name="Luo G."/>
        </authorList>
    </citation>
    <scope>NUCLEOTIDE SEQUENCE [LARGE SCALE GENOMIC DNA]</scope>
    <source>
        <strain evidence="2 3">OM05-15BH</strain>
    </source>
</reference>
<dbReference type="Pfam" id="PF01909">
    <property type="entry name" value="NTP_transf_2"/>
    <property type="match status" value="1"/>
</dbReference>
<dbReference type="Proteomes" id="UP000260983">
    <property type="component" value="Unassembled WGS sequence"/>
</dbReference>
<name>A0A3E5BNQ1_9BACE</name>
<accession>A0A3E5BNQ1</accession>
<dbReference type="GO" id="GO:0016779">
    <property type="term" value="F:nucleotidyltransferase activity"/>
    <property type="evidence" value="ECO:0007669"/>
    <property type="project" value="InterPro"/>
</dbReference>
<dbReference type="SUPFAM" id="SSF81301">
    <property type="entry name" value="Nucleotidyltransferase"/>
    <property type="match status" value="1"/>
</dbReference>
<feature type="domain" description="Polymerase nucleotidyl transferase" evidence="1">
    <location>
        <begin position="7"/>
        <end position="48"/>
    </location>
</feature>
<sequence length="222" mass="26057">MQKVLLNEVVDYLHKAYPDASIGVGGSVASGTYTADSDVDILFQREGFQKDFLMSFFCKGIKVSIFGISKNGLLQRERNILLNYRNMPISFISSVAVIYDDKELIVDLKSFVRDMVERRKILRYILIDELKVNIRNQLQLAPTSYLETKKRVYAIIDKMISLFYLKFHAGRIVQKQEGRNPYTVIKNDDYMLYEKLKESLPYCSETYYQVKCIFENYIQYMY</sequence>
<keyword evidence="2" id="KW-0808">Transferase</keyword>
<dbReference type="RefSeq" id="WP_009129687.1">
    <property type="nucleotide sequence ID" value="NZ_CABKRN010000002.1"/>
</dbReference>
<dbReference type="InterPro" id="IPR002934">
    <property type="entry name" value="Polymerase_NTP_transf_dom"/>
</dbReference>
<dbReference type="CDD" id="cd05403">
    <property type="entry name" value="NT_KNTase_like"/>
    <property type="match status" value="1"/>
</dbReference>
<dbReference type="EMBL" id="QSUL01000002">
    <property type="protein sequence ID" value="RGN39211.1"/>
    <property type="molecule type" value="Genomic_DNA"/>
</dbReference>
<evidence type="ECO:0000259" key="1">
    <source>
        <dbReference type="Pfam" id="PF01909"/>
    </source>
</evidence>
<dbReference type="InterPro" id="IPR043519">
    <property type="entry name" value="NT_sf"/>
</dbReference>
<dbReference type="AlphaFoldDB" id="A0A3E5BNQ1"/>
<evidence type="ECO:0000313" key="3">
    <source>
        <dbReference type="Proteomes" id="UP000260983"/>
    </source>
</evidence>
<comment type="caution">
    <text evidence="2">The sequence shown here is derived from an EMBL/GenBank/DDBJ whole genome shotgun (WGS) entry which is preliminary data.</text>
</comment>
<gene>
    <name evidence="2" type="ORF">DXB65_02395</name>
</gene>
<dbReference type="Gene3D" id="3.30.460.10">
    <property type="entry name" value="Beta Polymerase, domain 2"/>
    <property type="match status" value="1"/>
</dbReference>
<protein>
    <submittedName>
        <fullName evidence="2">Nucleotidyltransferase domain-containing protein</fullName>
    </submittedName>
</protein>